<evidence type="ECO:0000313" key="1">
    <source>
        <dbReference type="EMBL" id="GLD72171.1"/>
    </source>
</evidence>
<dbReference type="EMBL" id="BRZM01000896">
    <property type="protein sequence ID" value="GLD72171.1"/>
    <property type="molecule type" value="Genomic_DNA"/>
</dbReference>
<dbReference type="Proteomes" id="UP001279410">
    <property type="component" value="Unassembled WGS sequence"/>
</dbReference>
<name>A0AAD3NJG0_LATJO</name>
<protein>
    <submittedName>
        <fullName evidence="1">Kalirin</fullName>
    </submittedName>
</protein>
<evidence type="ECO:0000313" key="2">
    <source>
        <dbReference type="Proteomes" id="UP001279410"/>
    </source>
</evidence>
<organism evidence="1 2">
    <name type="scientific">Lates japonicus</name>
    <name type="common">Japanese lates</name>
    <dbReference type="NCBI Taxonomy" id="270547"/>
    <lineage>
        <taxon>Eukaryota</taxon>
        <taxon>Metazoa</taxon>
        <taxon>Chordata</taxon>
        <taxon>Craniata</taxon>
        <taxon>Vertebrata</taxon>
        <taxon>Euteleostomi</taxon>
        <taxon>Actinopterygii</taxon>
        <taxon>Neopterygii</taxon>
        <taxon>Teleostei</taxon>
        <taxon>Neoteleostei</taxon>
        <taxon>Acanthomorphata</taxon>
        <taxon>Carangaria</taxon>
        <taxon>Carangaria incertae sedis</taxon>
        <taxon>Centropomidae</taxon>
        <taxon>Lates</taxon>
    </lineage>
</organism>
<accession>A0AAD3NJG0</accession>
<reference evidence="1" key="1">
    <citation type="submission" date="2022-08" db="EMBL/GenBank/DDBJ databases">
        <title>Genome sequencing of akame (Lates japonicus).</title>
        <authorList>
            <person name="Hashiguchi Y."/>
            <person name="Takahashi H."/>
        </authorList>
    </citation>
    <scope>NUCLEOTIDE SEQUENCE</scope>
    <source>
        <strain evidence="1">Kochi</strain>
    </source>
</reference>
<dbReference type="AlphaFoldDB" id="A0AAD3NJG0"/>
<gene>
    <name evidence="1" type="ORF">AKAME5_002349500</name>
</gene>
<sequence length="70" mass="7937">MVDLASQVQELLEFSMRSSKRWSQRSTRTIRLEQTLQLRHLQAEVLKQGAGLIRNGVHMLNASMVNASSV</sequence>
<comment type="caution">
    <text evidence="1">The sequence shown here is derived from an EMBL/GenBank/DDBJ whole genome shotgun (WGS) entry which is preliminary data.</text>
</comment>
<keyword evidence="2" id="KW-1185">Reference proteome</keyword>
<proteinExistence type="predicted"/>